<keyword evidence="5" id="KW-0631">Potassium channel</keyword>
<evidence type="ECO:0000256" key="10">
    <source>
        <dbReference type="ARBA" id="ARBA00023303"/>
    </source>
</evidence>
<comment type="subcellular location">
    <subcellularLocation>
        <location evidence="1">Membrane</location>
        <topology evidence="1">Multi-pass membrane protein</topology>
    </subcellularLocation>
</comment>
<sequence length="274" mass="31441">MTENNRIRLNIYLTVFIGLLSLGIAGFMLVERFSLTDAIYFSIVTMATVGYGDIHPQSDVGKLLALILIVGGVGTFLGVIASITDLFVNRREEAFRRQKRNMVTGLFFSEMGSELLKRFNRLDPETKILQDILHISQKWHDGDFERAQRAIQQQPLVIDLSRCDLGTLRDGLEKKGDLLLRLIENPVVQEDGNFTELLRAVFHLRDELLNRPDLVGLPASDRKHLENDMVRIYGLLIVEWLHYMRHLKKRYGYLFSLAVRTNPFDPTADVVVRE</sequence>
<dbReference type="EMBL" id="AP021874">
    <property type="protein sequence ID" value="BBO66653.1"/>
    <property type="molecule type" value="Genomic_DNA"/>
</dbReference>
<dbReference type="KEGG" id="dalk:DSCA_05830"/>
<evidence type="ECO:0000256" key="1">
    <source>
        <dbReference type="ARBA" id="ARBA00004141"/>
    </source>
</evidence>
<evidence type="ECO:0000313" key="13">
    <source>
        <dbReference type="EMBL" id="BBO66653.1"/>
    </source>
</evidence>
<evidence type="ECO:0000256" key="3">
    <source>
        <dbReference type="ARBA" id="ARBA00022538"/>
    </source>
</evidence>
<dbReference type="Proteomes" id="UP000427906">
    <property type="component" value="Chromosome"/>
</dbReference>
<dbReference type="GO" id="GO:0005267">
    <property type="term" value="F:potassium channel activity"/>
    <property type="evidence" value="ECO:0007669"/>
    <property type="project" value="UniProtKB-KW"/>
</dbReference>
<keyword evidence="14" id="KW-1185">Reference proteome</keyword>
<evidence type="ECO:0000256" key="2">
    <source>
        <dbReference type="ARBA" id="ARBA00022448"/>
    </source>
</evidence>
<name>A0A5K7YDD6_9BACT</name>
<gene>
    <name evidence="13" type="ORF">DSCA_05830</name>
</gene>
<organism evidence="13 14">
    <name type="scientific">Desulfosarcina alkanivorans</name>
    <dbReference type="NCBI Taxonomy" id="571177"/>
    <lineage>
        <taxon>Bacteria</taxon>
        <taxon>Pseudomonadati</taxon>
        <taxon>Thermodesulfobacteriota</taxon>
        <taxon>Desulfobacteria</taxon>
        <taxon>Desulfobacterales</taxon>
        <taxon>Desulfosarcinaceae</taxon>
        <taxon>Desulfosarcina</taxon>
    </lineage>
</organism>
<evidence type="ECO:0000256" key="8">
    <source>
        <dbReference type="ARBA" id="ARBA00023065"/>
    </source>
</evidence>
<feature type="domain" description="Potassium channel" evidence="12">
    <location>
        <begin position="15"/>
        <end position="88"/>
    </location>
</feature>
<dbReference type="AlphaFoldDB" id="A0A5K7YDD6"/>
<evidence type="ECO:0000256" key="6">
    <source>
        <dbReference type="ARBA" id="ARBA00022958"/>
    </source>
</evidence>
<keyword evidence="4 11" id="KW-0812">Transmembrane</keyword>
<evidence type="ECO:0000256" key="11">
    <source>
        <dbReference type="SAM" id="Phobius"/>
    </source>
</evidence>
<dbReference type="RefSeq" id="WP_167527570.1">
    <property type="nucleotide sequence ID" value="NZ_AP021874.1"/>
</dbReference>
<evidence type="ECO:0000256" key="9">
    <source>
        <dbReference type="ARBA" id="ARBA00023136"/>
    </source>
</evidence>
<evidence type="ECO:0000256" key="4">
    <source>
        <dbReference type="ARBA" id="ARBA00022692"/>
    </source>
</evidence>
<keyword evidence="6" id="KW-0630">Potassium</keyword>
<evidence type="ECO:0000256" key="7">
    <source>
        <dbReference type="ARBA" id="ARBA00022989"/>
    </source>
</evidence>
<evidence type="ECO:0000259" key="12">
    <source>
        <dbReference type="Pfam" id="PF07885"/>
    </source>
</evidence>
<keyword evidence="9 11" id="KW-0472">Membrane</keyword>
<evidence type="ECO:0000256" key="5">
    <source>
        <dbReference type="ARBA" id="ARBA00022826"/>
    </source>
</evidence>
<feature type="transmembrane region" description="Helical" evidence="11">
    <location>
        <begin position="63"/>
        <end position="88"/>
    </location>
</feature>
<dbReference type="PANTHER" id="PTHR10027:SF10">
    <property type="entry name" value="SLOWPOKE 2, ISOFORM D"/>
    <property type="match status" value="1"/>
</dbReference>
<keyword evidence="7 11" id="KW-1133">Transmembrane helix</keyword>
<keyword evidence="8" id="KW-0406">Ion transport</keyword>
<dbReference type="GO" id="GO:0016020">
    <property type="term" value="C:membrane"/>
    <property type="evidence" value="ECO:0007669"/>
    <property type="project" value="UniProtKB-SubCell"/>
</dbReference>
<dbReference type="SUPFAM" id="SSF81324">
    <property type="entry name" value="Voltage-gated potassium channels"/>
    <property type="match status" value="1"/>
</dbReference>
<accession>A0A5K7YDD6</accession>
<keyword evidence="3" id="KW-0633">Potassium transport</keyword>
<evidence type="ECO:0000313" key="14">
    <source>
        <dbReference type="Proteomes" id="UP000427906"/>
    </source>
</evidence>
<protein>
    <recommendedName>
        <fullName evidence="12">Potassium channel domain-containing protein</fullName>
    </recommendedName>
</protein>
<dbReference type="InterPro" id="IPR047871">
    <property type="entry name" value="K_chnl_Slo-like"/>
</dbReference>
<keyword evidence="10" id="KW-0407">Ion channel</keyword>
<reference evidence="13 14" key="1">
    <citation type="submission" date="2019-11" db="EMBL/GenBank/DDBJ databases">
        <title>Comparative genomics of hydrocarbon-degrading Desulfosarcina strains.</title>
        <authorList>
            <person name="Watanabe M."/>
            <person name="Kojima H."/>
            <person name="Fukui M."/>
        </authorList>
    </citation>
    <scope>NUCLEOTIDE SEQUENCE [LARGE SCALE GENOMIC DNA]</scope>
    <source>
        <strain evidence="13 14">PL12</strain>
    </source>
</reference>
<dbReference type="Pfam" id="PF07885">
    <property type="entry name" value="Ion_trans_2"/>
    <property type="match status" value="1"/>
</dbReference>
<proteinExistence type="predicted"/>
<dbReference type="InterPro" id="IPR013099">
    <property type="entry name" value="K_chnl_dom"/>
</dbReference>
<keyword evidence="2" id="KW-0813">Transport</keyword>
<dbReference type="PANTHER" id="PTHR10027">
    <property type="entry name" value="CALCIUM-ACTIVATED POTASSIUM CHANNEL ALPHA CHAIN"/>
    <property type="match status" value="1"/>
</dbReference>
<dbReference type="Gene3D" id="1.10.287.70">
    <property type="match status" value="1"/>
</dbReference>
<feature type="transmembrane region" description="Helical" evidence="11">
    <location>
        <begin position="12"/>
        <end position="30"/>
    </location>
</feature>